<accession>A0A0K8TQG2</accession>
<dbReference type="InterPro" id="IPR002715">
    <property type="entry name" value="Nas_poly-pep-assoc_cplx_dom"/>
</dbReference>
<dbReference type="CDD" id="cd22055">
    <property type="entry name" value="NAC_BTF3"/>
    <property type="match status" value="1"/>
</dbReference>
<dbReference type="FunFam" id="2.20.70.30:FF:000001">
    <property type="entry name" value="Transcription factor BTF3 homolog"/>
    <property type="match status" value="1"/>
</dbReference>
<organism evidence="4">
    <name type="scientific">Tabanus bromius</name>
    <name type="common">Band-eyed brown horse fly</name>
    <dbReference type="NCBI Taxonomy" id="304241"/>
    <lineage>
        <taxon>Eukaryota</taxon>
        <taxon>Metazoa</taxon>
        <taxon>Ecdysozoa</taxon>
        <taxon>Arthropoda</taxon>
        <taxon>Hexapoda</taxon>
        <taxon>Insecta</taxon>
        <taxon>Pterygota</taxon>
        <taxon>Neoptera</taxon>
        <taxon>Endopterygota</taxon>
        <taxon>Diptera</taxon>
        <taxon>Brachycera</taxon>
        <taxon>Tabanomorpha</taxon>
        <taxon>Tabanoidea</taxon>
        <taxon>Tabanidae</taxon>
        <taxon>Tabanus</taxon>
    </lineage>
</organism>
<protein>
    <recommendedName>
        <fullName evidence="2">Transcription factor BTF3</fullName>
    </recommendedName>
</protein>
<dbReference type="Gene3D" id="2.20.70.30">
    <property type="entry name" value="Nascent polypeptide-associated complex domain"/>
    <property type="match status" value="1"/>
</dbReference>
<dbReference type="InterPro" id="IPR038187">
    <property type="entry name" value="NAC_A/B_dom_sf"/>
</dbReference>
<dbReference type="AlphaFoldDB" id="A0A0K8TQG2"/>
<dbReference type="InterPro" id="IPR039370">
    <property type="entry name" value="BTF3"/>
</dbReference>
<sequence length="165" mass="18309">MNQEKLKKLQSQIRIGGKGTPRRKKKIVHQSKGADDKKIQGLLKKLNVNTVTGTEEANMIKNDGTVIHFKAPKVQASLATNTFVISGTNETKRITDLLPGILTQLGSTSLSNWSRLAKELANQQKLAEAEDDDVPKLVHNFEDFAVVDEEKSEETETKKLEETAL</sequence>
<feature type="domain" description="NAC-A/B" evidence="3">
    <location>
        <begin position="33"/>
        <end position="98"/>
    </location>
</feature>
<name>A0A0K8TQG2_TABBR</name>
<proteinExistence type="evidence at transcript level"/>
<dbReference type="SMART" id="SM01407">
    <property type="entry name" value="NAC"/>
    <property type="match status" value="1"/>
</dbReference>
<evidence type="ECO:0000259" key="3">
    <source>
        <dbReference type="PROSITE" id="PS51151"/>
    </source>
</evidence>
<dbReference type="Pfam" id="PF01849">
    <property type="entry name" value="NAC"/>
    <property type="match status" value="1"/>
</dbReference>
<reference evidence="4" key="1">
    <citation type="journal article" date="2015" name="Insect Biochem. Mol. Biol.">
        <title>An insight into the sialome of the horse fly, Tabanus bromius.</title>
        <authorList>
            <person name="Ribeiro J.M."/>
            <person name="Kazimirova M."/>
            <person name="Takac P."/>
            <person name="Andersen J.F."/>
            <person name="Francischetti I.M."/>
        </authorList>
    </citation>
    <scope>NUCLEOTIDE SEQUENCE</scope>
</reference>
<dbReference type="PROSITE" id="PS51151">
    <property type="entry name" value="NAC_AB"/>
    <property type="match status" value="1"/>
</dbReference>
<evidence type="ECO:0000313" key="4">
    <source>
        <dbReference type="EMBL" id="JAI16130.1"/>
    </source>
</evidence>
<evidence type="ECO:0000256" key="1">
    <source>
        <dbReference type="ARBA" id="ARBA00005296"/>
    </source>
</evidence>
<evidence type="ECO:0000256" key="2">
    <source>
        <dbReference type="RuleBase" id="RU361272"/>
    </source>
</evidence>
<dbReference type="EMBL" id="GDAI01001473">
    <property type="protein sequence ID" value="JAI16130.1"/>
    <property type="molecule type" value="mRNA"/>
</dbReference>
<dbReference type="PANTHER" id="PTHR10351">
    <property type="entry name" value="TRANSCRIPTION FACTOR BTF3 FAMILY MEMBER"/>
    <property type="match status" value="1"/>
</dbReference>
<comment type="similarity">
    <text evidence="1 2">Belongs to the NAC-beta family.</text>
</comment>